<reference evidence="4" key="2">
    <citation type="submission" date="2020-09" db="EMBL/GenBank/DDBJ databases">
        <authorList>
            <person name="Sun Q."/>
            <person name="Kim S."/>
        </authorList>
    </citation>
    <scope>NUCLEOTIDE SEQUENCE</scope>
    <source>
        <strain evidence="4">KCTC 12710</strain>
    </source>
</reference>
<dbReference type="Gene3D" id="3.30.1120.10">
    <property type="match status" value="1"/>
</dbReference>
<dbReference type="GO" id="GO:0004065">
    <property type="term" value="F:arylsulfatase activity"/>
    <property type="evidence" value="ECO:0007669"/>
    <property type="project" value="TreeGrafter"/>
</dbReference>
<evidence type="ECO:0000313" key="5">
    <source>
        <dbReference type="Proteomes" id="UP000636004"/>
    </source>
</evidence>
<dbReference type="Gene3D" id="3.40.720.10">
    <property type="entry name" value="Alkaline Phosphatase, subunit A"/>
    <property type="match status" value="1"/>
</dbReference>
<gene>
    <name evidence="4" type="primary">aslA</name>
    <name evidence="4" type="ORF">GCM10007028_27020</name>
</gene>
<dbReference type="AlphaFoldDB" id="A0A918R5I1"/>
<dbReference type="Proteomes" id="UP000636004">
    <property type="component" value="Unassembled WGS sequence"/>
</dbReference>
<dbReference type="RefSeq" id="WP_189361569.1">
    <property type="nucleotide sequence ID" value="NZ_BMWZ01000006.1"/>
</dbReference>
<feature type="domain" description="Sulfatase N-terminal" evidence="3">
    <location>
        <begin position="28"/>
        <end position="417"/>
    </location>
</feature>
<dbReference type="CDD" id="cd16025">
    <property type="entry name" value="PAS_like"/>
    <property type="match status" value="1"/>
</dbReference>
<dbReference type="Pfam" id="PF00884">
    <property type="entry name" value="Sulfatase"/>
    <property type="match status" value="1"/>
</dbReference>
<comment type="similarity">
    <text evidence="1">Belongs to the sulfatase family.</text>
</comment>
<accession>A0A918R5I1</accession>
<keyword evidence="5" id="KW-1185">Reference proteome</keyword>
<dbReference type="InterPro" id="IPR050738">
    <property type="entry name" value="Sulfatase"/>
</dbReference>
<keyword evidence="2" id="KW-0378">Hydrolase</keyword>
<evidence type="ECO:0000313" key="4">
    <source>
        <dbReference type="EMBL" id="GGZ87428.1"/>
    </source>
</evidence>
<dbReference type="SUPFAM" id="SSF53649">
    <property type="entry name" value="Alkaline phosphatase-like"/>
    <property type="match status" value="1"/>
</dbReference>
<dbReference type="FunFam" id="3.40.720.10:FF:000047">
    <property type="entry name" value="Arylsulfatase"/>
    <property type="match status" value="1"/>
</dbReference>
<proteinExistence type="inferred from homology"/>
<reference evidence="4" key="1">
    <citation type="journal article" date="2014" name="Int. J. Syst. Evol. Microbiol.">
        <title>Complete genome sequence of Corynebacterium casei LMG S-19264T (=DSM 44701T), isolated from a smear-ripened cheese.</title>
        <authorList>
            <consortium name="US DOE Joint Genome Institute (JGI-PGF)"/>
            <person name="Walter F."/>
            <person name="Albersmeier A."/>
            <person name="Kalinowski J."/>
            <person name="Ruckert C."/>
        </authorList>
    </citation>
    <scope>NUCLEOTIDE SEQUENCE</scope>
    <source>
        <strain evidence="4">KCTC 12710</strain>
    </source>
</reference>
<dbReference type="PANTHER" id="PTHR42693">
    <property type="entry name" value="ARYLSULFATASE FAMILY MEMBER"/>
    <property type="match status" value="1"/>
</dbReference>
<comment type="caution">
    <text evidence="4">The sequence shown here is derived from an EMBL/GenBank/DDBJ whole genome shotgun (WGS) entry which is preliminary data.</text>
</comment>
<dbReference type="PROSITE" id="PS51257">
    <property type="entry name" value="PROKAR_LIPOPROTEIN"/>
    <property type="match status" value="1"/>
</dbReference>
<dbReference type="EMBL" id="BMWZ01000006">
    <property type="protein sequence ID" value="GGZ87428.1"/>
    <property type="molecule type" value="Genomic_DNA"/>
</dbReference>
<evidence type="ECO:0000256" key="2">
    <source>
        <dbReference type="ARBA" id="ARBA00022801"/>
    </source>
</evidence>
<dbReference type="InterPro" id="IPR017850">
    <property type="entry name" value="Alkaline_phosphatase_core_sf"/>
</dbReference>
<sequence>MRRILVLLTVTVLFACNRSKSEVKEKKPNIILIMADDMGFSDLGFMGSGIQTPNIDRLANNGMVFNQFYNAGRCCPTRASLITGLYAHNADLGWMTASDYGRPGYRGAISKNSVTLAQVLKRAGYQNYVTGKWHVTYDRNMVAGADNSNWPLQRGFDKYYGVLSGGGGYYIPTTLTEGNERLKPNKDFYLTEAINTSTVDILEEHFRTKKDDPFFFYVAHYAPHRPLHALEVDINKYKGKFTKGWDYFRDQRFKTMTQSGLTNAWLLSERPDNIPAWNSLSEEEKAMWEMRMEVYAAQIDRMDQGIGQILNLLEANNELDNTVIMFLSDNGGNAEPQGKDFEAETIENSGNNDFNQSYRRNWANMSNTPFRLYKSSNHEGGISTPLVVHWPAKIKKGTITNQKGHVIDFMPTFLELAETSYPEELNGNKIKPYQGKSLLSAIEGKSKEREALFFEHQADRAVIDGKWKLVSTKANKKPFKGKWELYDLSVDRAEEHSLIEQYPEIAKILEQEWNTWSMDNNVLPLDGRGWNQRLRSDINYDEK</sequence>
<dbReference type="InterPro" id="IPR000917">
    <property type="entry name" value="Sulfatase_N"/>
</dbReference>
<evidence type="ECO:0000259" key="3">
    <source>
        <dbReference type="Pfam" id="PF00884"/>
    </source>
</evidence>
<protein>
    <submittedName>
        <fullName evidence="4">Arylsulfatase</fullName>
    </submittedName>
</protein>
<name>A0A918R5I1_9FLAO</name>
<dbReference type="PANTHER" id="PTHR42693:SF53">
    <property type="entry name" value="ENDO-4-O-SULFATASE"/>
    <property type="match status" value="1"/>
</dbReference>
<organism evidence="4 5">
    <name type="scientific">Algibacter mikhailovii</name>
    <dbReference type="NCBI Taxonomy" id="425498"/>
    <lineage>
        <taxon>Bacteria</taxon>
        <taxon>Pseudomonadati</taxon>
        <taxon>Bacteroidota</taxon>
        <taxon>Flavobacteriia</taxon>
        <taxon>Flavobacteriales</taxon>
        <taxon>Flavobacteriaceae</taxon>
        <taxon>Algibacter</taxon>
    </lineage>
</organism>
<evidence type="ECO:0000256" key="1">
    <source>
        <dbReference type="ARBA" id="ARBA00008779"/>
    </source>
</evidence>